<reference evidence="1 2" key="2">
    <citation type="journal article" date="2017" name="Nature">
        <title>The Apostasia genome and the evolution of orchids.</title>
        <authorList>
            <person name="Zhang G.Q."/>
            <person name="Liu K.W."/>
            <person name="Li Z."/>
            <person name="Lohaus R."/>
            <person name="Hsiao Y.Y."/>
            <person name="Niu S.C."/>
            <person name="Wang J.Y."/>
            <person name="Lin Y.C."/>
            <person name="Xu Q."/>
            <person name="Chen L.J."/>
            <person name="Yoshida K."/>
            <person name="Fujiwara S."/>
            <person name="Wang Z.W."/>
            <person name="Zhang Y.Q."/>
            <person name="Mitsuda N."/>
            <person name="Wang M."/>
            <person name="Liu G.H."/>
            <person name="Pecoraro L."/>
            <person name="Huang H.X."/>
            <person name="Xiao X.J."/>
            <person name="Lin M."/>
            <person name="Wu X.Y."/>
            <person name="Wu W.L."/>
            <person name="Chen Y.Y."/>
            <person name="Chang S.B."/>
            <person name="Sakamoto S."/>
            <person name="Ohme-Takagi M."/>
            <person name="Yagi M."/>
            <person name="Zeng S.J."/>
            <person name="Shen C.Y."/>
            <person name="Yeh C.M."/>
            <person name="Luo Y.B."/>
            <person name="Tsai W.C."/>
            <person name="Van de Peer Y."/>
            <person name="Liu Z.J."/>
        </authorList>
    </citation>
    <scope>NUCLEOTIDE SEQUENCE [LARGE SCALE GENOMIC DNA]</scope>
    <source>
        <tissue evidence="1">The whole plant</tissue>
    </source>
</reference>
<evidence type="ECO:0000313" key="2">
    <source>
        <dbReference type="Proteomes" id="UP000233837"/>
    </source>
</evidence>
<dbReference type="AlphaFoldDB" id="A0A2I0VC77"/>
<protein>
    <submittedName>
        <fullName evidence="1">Uncharacterized protein</fullName>
    </submittedName>
</protein>
<evidence type="ECO:0000313" key="1">
    <source>
        <dbReference type="EMBL" id="PKU60997.1"/>
    </source>
</evidence>
<gene>
    <name evidence="1" type="ORF">MA16_Dca027647</name>
</gene>
<dbReference type="EMBL" id="KZ504861">
    <property type="protein sequence ID" value="PKU60997.1"/>
    <property type="molecule type" value="Genomic_DNA"/>
</dbReference>
<proteinExistence type="predicted"/>
<name>A0A2I0VC77_9ASPA</name>
<sequence>MDYFCLEAAFWVYFGGLDNDEPMSTPGNPLDGLLATRVCNFDGFLMLNDACWDTVKVLGLYASYLVVTSAPFNCCWIHLNVGN</sequence>
<keyword evidence="2" id="KW-1185">Reference proteome</keyword>
<dbReference type="Proteomes" id="UP000233837">
    <property type="component" value="Unassembled WGS sequence"/>
</dbReference>
<reference evidence="1 2" key="1">
    <citation type="journal article" date="2016" name="Sci. Rep.">
        <title>The Dendrobium catenatum Lindl. genome sequence provides insights into polysaccharide synthase, floral development and adaptive evolution.</title>
        <authorList>
            <person name="Zhang G.Q."/>
            <person name="Xu Q."/>
            <person name="Bian C."/>
            <person name="Tsai W.C."/>
            <person name="Yeh C.M."/>
            <person name="Liu K.W."/>
            <person name="Yoshida K."/>
            <person name="Zhang L.S."/>
            <person name="Chang S.B."/>
            <person name="Chen F."/>
            <person name="Shi Y."/>
            <person name="Su Y.Y."/>
            <person name="Zhang Y.Q."/>
            <person name="Chen L.J."/>
            <person name="Yin Y."/>
            <person name="Lin M."/>
            <person name="Huang H."/>
            <person name="Deng H."/>
            <person name="Wang Z.W."/>
            <person name="Zhu S.L."/>
            <person name="Zhao X."/>
            <person name="Deng C."/>
            <person name="Niu S.C."/>
            <person name="Huang J."/>
            <person name="Wang M."/>
            <person name="Liu G.H."/>
            <person name="Yang H.J."/>
            <person name="Xiao X.J."/>
            <person name="Hsiao Y.Y."/>
            <person name="Wu W.L."/>
            <person name="Chen Y.Y."/>
            <person name="Mitsuda N."/>
            <person name="Ohme-Takagi M."/>
            <person name="Luo Y.B."/>
            <person name="Van de Peer Y."/>
            <person name="Liu Z.J."/>
        </authorList>
    </citation>
    <scope>NUCLEOTIDE SEQUENCE [LARGE SCALE GENOMIC DNA]</scope>
    <source>
        <tissue evidence="1">The whole plant</tissue>
    </source>
</reference>
<organism evidence="1 2">
    <name type="scientific">Dendrobium catenatum</name>
    <dbReference type="NCBI Taxonomy" id="906689"/>
    <lineage>
        <taxon>Eukaryota</taxon>
        <taxon>Viridiplantae</taxon>
        <taxon>Streptophyta</taxon>
        <taxon>Embryophyta</taxon>
        <taxon>Tracheophyta</taxon>
        <taxon>Spermatophyta</taxon>
        <taxon>Magnoliopsida</taxon>
        <taxon>Liliopsida</taxon>
        <taxon>Asparagales</taxon>
        <taxon>Orchidaceae</taxon>
        <taxon>Epidendroideae</taxon>
        <taxon>Malaxideae</taxon>
        <taxon>Dendrobiinae</taxon>
        <taxon>Dendrobium</taxon>
    </lineage>
</organism>
<accession>A0A2I0VC77</accession>